<accession>A0AAW2S8L5</accession>
<comment type="caution">
    <text evidence="1">The sequence shown here is derived from an EMBL/GenBank/DDBJ whole genome shotgun (WGS) entry which is preliminary data.</text>
</comment>
<sequence length="129" mass="13704">MGVVFSTFFSICVGCEIPSSAVQSNDTCTGKGDISFLLPAFVRVCSQQTLLEVADNNGVDSDGNEIHQSVGECTQVLQDVAAGLALLRRKSVAVPTCGHGEDVLSEAEEFSRDDYVSSAHLDISTHMYG</sequence>
<dbReference type="AlphaFoldDB" id="A0AAW2S8L5"/>
<reference evidence="1" key="2">
    <citation type="journal article" date="2024" name="Plant">
        <title>Genomic evolution and insights into agronomic trait innovations of Sesamum species.</title>
        <authorList>
            <person name="Miao H."/>
            <person name="Wang L."/>
            <person name="Qu L."/>
            <person name="Liu H."/>
            <person name="Sun Y."/>
            <person name="Le M."/>
            <person name="Wang Q."/>
            <person name="Wei S."/>
            <person name="Zheng Y."/>
            <person name="Lin W."/>
            <person name="Duan Y."/>
            <person name="Cao H."/>
            <person name="Xiong S."/>
            <person name="Wang X."/>
            <person name="Wei L."/>
            <person name="Li C."/>
            <person name="Ma Q."/>
            <person name="Ju M."/>
            <person name="Zhao R."/>
            <person name="Li G."/>
            <person name="Mu C."/>
            <person name="Tian Q."/>
            <person name="Mei H."/>
            <person name="Zhang T."/>
            <person name="Gao T."/>
            <person name="Zhang H."/>
        </authorList>
    </citation>
    <scope>NUCLEOTIDE SEQUENCE</scope>
    <source>
        <strain evidence="1">G02</strain>
    </source>
</reference>
<reference evidence="1" key="1">
    <citation type="submission" date="2020-06" db="EMBL/GenBank/DDBJ databases">
        <authorList>
            <person name="Li T."/>
            <person name="Hu X."/>
            <person name="Zhang T."/>
            <person name="Song X."/>
            <person name="Zhang H."/>
            <person name="Dai N."/>
            <person name="Sheng W."/>
            <person name="Hou X."/>
            <person name="Wei L."/>
        </authorList>
    </citation>
    <scope>NUCLEOTIDE SEQUENCE</scope>
    <source>
        <strain evidence="1">G02</strain>
        <tissue evidence="1">Leaf</tissue>
    </source>
</reference>
<proteinExistence type="predicted"/>
<gene>
    <name evidence="1" type="ORF">Sradi_2768800</name>
</gene>
<evidence type="ECO:0000313" key="1">
    <source>
        <dbReference type="EMBL" id="KAL0388870.1"/>
    </source>
</evidence>
<dbReference type="EMBL" id="JACGWJ010000011">
    <property type="protein sequence ID" value="KAL0388870.1"/>
    <property type="molecule type" value="Genomic_DNA"/>
</dbReference>
<protein>
    <submittedName>
        <fullName evidence="1">Uncharacterized protein</fullName>
    </submittedName>
</protein>
<name>A0AAW2S8L5_SESRA</name>
<organism evidence="1">
    <name type="scientific">Sesamum radiatum</name>
    <name type="common">Black benniseed</name>
    <dbReference type="NCBI Taxonomy" id="300843"/>
    <lineage>
        <taxon>Eukaryota</taxon>
        <taxon>Viridiplantae</taxon>
        <taxon>Streptophyta</taxon>
        <taxon>Embryophyta</taxon>
        <taxon>Tracheophyta</taxon>
        <taxon>Spermatophyta</taxon>
        <taxon>Magnoliopsida</taxon>
        <taxon>eudicotyledons</taxon>
        <taxon>Gunneridae</taxon>
        <taxon>Pentapetalae</taxon>
        <taxon>asterids</taxon>
        <taxon>lamiids</taxon>
        <taxon>Lamiales</taxon>
        <taxon>Pedaliaceae</taxon>
        <taxon>Sesamum</taxon>
    </lineage>
</organism>